<sequence>MGESEDSGEDRVIAERLPDLGAWEFYTLAFEDSGDAVCTVALRTGALDGVEYGIFRGEDGEPSATGAIAQPGSWSDEAREDALKAILTIYSGQLPELRGGVVFDFYGEREDDYDDDDANDDDDS</sequence>
<evidence type="ECO:0000313" key="2">
    <source>
        <dbReference type="Proteomes" id="UP000238348"/>
    </source>
</evidence>
<dbReference type="AlphaFoldDB" id="A0A2L0EL28"/>
<reference evidence="1 2" key="1">
    <citation type="submission" date="2015-09" db="EMBL/GenBank/DDBJ databases">
        <title>Sorangium comparison.</title>
        <authorList>
            <person name="Zaburannyi N."/>
            <person name="Bunk B."/>
            <person name="Overmann J."/>
            <person name="Mueller R."/>
        </authorList>
    </citation>
    <scope>NUCLEOTIDE SEQUENCE [LARGE SCALE GENOMIC DNA]</scope>
    <source>
        <strain evidence="1 2">So ce26</strain>
    </source>
</reference>
<dbReference type="OrthoDB" id="9921193at2"/>
<protein>
    <submittedName>
        <fullName evidence="1">Uncharacterized protein</fullName>
    </submittedName>
</protein>
<name>A0A2L0EL28_SORCE</name>
<dbReference type="Proteomes" id="UP000238348">
    <property type="component" value="Chromosome"/>
</dbReference>
<organism evidence="1 2">
    <name type="scientific">Sorangium cellulosum</name>
    <name type="common">Polyangium cellulosum</name>
    <dbReference type="NCBI Taxonomy" id="56"/>
    <lineage>
        <taxon>Bacteria</taxon>
        <taxon>Pseudomonadati</taxon>
        <taxon>Myxococcota</taxon>
        <taxon>Polyangia</taxon>
        <taxon>Polyangiales</taxon>
        <taxon>Polyangiaceae</taxon>
        <taxon>Sorangium</taxon>
    </lineage>
</organism>
<gene>
    <name evidence="1" type="ORF">SOCE26_013960</name>
</gene>
<accession>A0A2L0EL28</accession>
<dbReference type="EMBL" id="CP012673">
    <property type="protein sequence ID" value="AUX40001.1"/>
    <property type="molecule type" value="Genomic_DNA"/>
</dbReference>
<dbReference type="RefSeq" id="WP_159396728.1">
    <property type="nucleotide sequence ID" value="NZ_CP012673.1"/>
</dbReference>
<proteinExistence type="predicted"/>
<evidence type="ECO:0000313" key="1">
    <source>
        <dbReference type="EMBL" id="AUX40001.1"/>
    </source>
</evidence>